<dbReference type="Proteomes" id="UP000799538">
    <property type="component" value="Unassembled WGS sequence"/>
</dbReference>
<dbReference type="PANTHER" id="PTHR33570:SF2">
    <property type="entry name" value="CARBOXYMUCONOLACTONE DECARBOXYLASE-LIKE DOMAIN-CONTAINING PROTEIN"/>
    <property type="match status" value="1"/>
</dbReference>
<dbReference type="InterPro" id="IPR052512">
    <property type="entry name" value="4CMD/NDH-1_regulator"/>
</dbReference>
<dbReference type="InterPro" id="IPR003779">
    <property type="entry name" value="CMD-like"/>
</dbReference>
<name>A0A6A6GHV4_9PEZI</name>
<keyword evidence="3" id="KW-1185">Reference proteome</keyword>
<reference evidence="3" key="1">
    <citation type="journal article" date="2020" name="Stud. Mycol.">
        <title>101 Dothideomycetes genomes: A test case for predicting lifestyles and emergence of pathogens.</title>
        <authorList>
            <person name="Haridas S."/>
            <person name="Albert R."/>
            <person name="Binder M."/>
            <person name="Bloem J."/>
            <person name="LaButti K."/>
            <person name="Salamov A."/>
            <person name="Andreopoulos B."/>
            <person name="Baker S."/>
            <person name="Barry K."/>
            <person name="Bills G."/>
            <person name="Bluhm B."/>
            <person name="Cannon C."/>
            <person name="Castanera R."/>
            <person name="Culley D."/>
            <person name="Daum C."/>
            <person name="Ezra D."/>
            <person name="Gonzalez J."/>
            <person name="Henrissat B."/>
            <person name="Kuo A."/>
            <person name="Liang C."/>
            <person name="Lipzen A."/>
            <person name="Lutzoni F."/>
            <person name="Magnuson J."/>
            <person name="Mondo S."/>
            <person name="Nolan M."/>
            <person name="Ohm R."/>
            <person name="Pangilinan J."/>
            <person name="Park H.-J."/>
            <person name="Ramirez L."/>
            <person name="Alfaro M."/>
            <person name="Sun H."/>
            <person name="Tritt A."/>
            <person name="Yoshinaga Y."/>
            <person name="Zwiers L.-H."/>
            <person name="Turgeon B."/>
            <person name="Goodwin S."/>
            <person name="Spatafora J."/>
            <person name="Crous P."/>
            <person name="Grigoriev I."/>
        </authorList>
    </citation>
    <scope>NUCLEOTIDE SEQUENCE [LARGE SCALE GENOMIC DNA]</scope>
    <source>
        <strain evidence="3">CECT 20119</strain>
    </source>
</reference>
<feature type="domain" description="Carboxymuconolactone decarboxylase-like" evidence="1">
    <location>
        <begin position="47"/>
        <end position="128"/>
    </location>
</feature>
<protein>
    <submittedName>
        <fullName evidence="2">Protocatechuate 3,4-dioxygenase, P3,4O</fullName>
    </submittedName>
</protein>
<dbReference type="GO" id="GO:0051213">
    <property type="term" value="F:dioxygenase activity"/>
    <property type="evidence" value="ECO:0007669"/>
    <property type="project" value="UniProtKB-KW"/>
</dbReference>
<dbReference type="InterPro" id="IPR029032">
    <property type="entry name" value="AhpD-like"/>
</dbReference>
<gene>
    <name evidence="2" type="ORF">BDZ85DRAFT_87898</name>
</gene>
<evidence type="ECO:0000313" key="2">
    <source>
        <dbReference type="EMBL" id="KAF2225060.1"/>
    </source>
</evidence>
<dbReference type="SUPFAM" id="SSF69118">
    <property type="entry name" value="AhpD-like"/>
    <property type="match status" value="1"/>
</dbReference>
<dbReference type="EMBL" id="ML992504">
    <property type="protein sequence ID" value="KAF2225060.1"/>
    <property type="molecule type" value="Genomic_DNA"/>
</dbReference>
<dbReference type="OrthoDB" id="104509at2759"/>
<keyword evidence="2" id="KW-0560">Oxidoreductase</keyword>
<organism evidence="2 3">
    <name type="scientific">Elsinoe ampelina</name>
    <dbReference type="NCBI Taxonomy" id="302913"/>
    <lineage>
        <taxon>Eukaryota</taxon>
        <taxon>Fungi</taxon>
        <taxon>Dikarya</taxon>
        <taxon>Ascomycota</taxon>
        <taxon>Pezizomycotina</taxon>
        <taxon>Dothideomycetes</taxon>
        <taxon>Dothideomycetidae</taxon>
        <taxon>Myriangiales</taxon>
        <taxon>Elsinoaceae</taxon>
        <taxon>Elsinoe</taxon>
    </lineage>
</organism>
<evidence type="ECO:0000313" key="3">
    <source>
        <dbReference type="Proteomes" id="UP000799538"/>
    </source>
</evidence>
<evidence type="ECO:0000259" key="1">
    <source>
        <dbReference type="Pfam" id="PF02627"/>
    </source>
</evidence>
<dbReference type="PANTHER" id="PTHR33570">
    <property type="entry name" value="4-CARBOXYMUCONOLACTONE DECARBOXYLASE FAMILY PROTEIN"/>
    <property type="match status" value="1"/>
</dbReference>
<proteinExistence type="predicted"/>
<dbReference type="Pfam" id="PF02627">
    <property type="entry name" value="CMD"/>
    <property type="match status" value="1"/>
</dbReference>
<sequence>MSQQADALASAHQTLFSKGLEMRNKVVGKAYVDKALAAGSSDYARPMQEYVTEACWGSIWGRPGLELKTRSLLNLAMLCALNRSTELGVHTRGALSNGASEVEIRETILQAACYCGMPAGVEGFKVTERVINEWKAEHGITGPVLGNSKKAGHETPVADVDVGERMNLENI</sequence>
<keyword evidence="2" id="KW-0223">Dioxygenase</keyword>
<accession>A0A6A6GHV4</accession>
<dbReference type="AlphaFoldDB" id="A0A6A6GHV4"/>
<dbReference type="Gene3D" id="1.20.1290.10">
    <property type="entry name" value="AhpD-like"/>
    <property type="match status" value="1"/>
</dbReference>
<dbReference type="GO" id="GO:0051920">
    <property type="term" value="F:peroxiredoxin activity"/>
    <property type="evidence" value="ECO:0007669"/>
    <property type="project" value="InterPro"/>
</dbReference>